<proteinExistence type="predicted"/>
<evidence type="ECO:0000313" key="3">
    <source>
        <dbReference type="Proteomes" id="UP001320178"/>
    </source>
</evidence>
<sequence length="170" mass="17994">MQSSALQGLVAALVRCFSIYLGLTALRFAVQGVSFHSSDVHYLHLGYFVVTTLLFAGVAIALWHFHSAVAGRLLPATGDDQAKASALSGADFETGLIGAVGLYVAITALPQLANHGAWLFYDRELLGIHRAIEGRAAFVGSLIQLGLGVLLLLRAPGIRRLVARLRTGGT</sequence>
<keyword evidence="1" id="KW-0812">Transmembrane</keyword>
<keyword evidence="1" id="KW-0472">Membrane</keyword>
<keyword evidence="1" id="KW-1133">Transmembrane helix</keyword>
<organism evidence="2 3">
    <name type="scientific">Billgrantia desiderata</name>
    <dbReference type="NCBI Taxonomy" id="52021"/>
    <lineage>
        <taxon>Bacteria</taxon>
        <taxon>Pseudomonadati</taxon>
        <taxon>Pseudomonadota</taxon>
        <taxon>Gammaproteobacteria</taxon>
        <taxon>Oceanospirillales</taxon>
        <taxon>Halomonadaceae</taxon>
        <taxon>Billgrantia</taxon>
    </lineage>
</organism>
<feature type="transmembrane region" description="Helical" evidence="1">
    <location>
        <begin position="42"/>
        <end position="65"/>
    </location>
</feature>
<dbReference type="Proteomes" id="UP001320178">
    <property type="component" value="Unassembled WGS sequence"/>
</dbReference>
<accession>A0AAW4YW16</accession>
<feature type="transmembrane region" description="Helical" evidence="1">
    <location>
        <begin position="6"/>
        <end position="30"/>
    </location>
</feature>
<feature type="transmembrane region" description="Helical" evidence="1">
    <location>
        <begin position="136"/>
        <end position="155"/>
    </location>
</feature>
<comment type="caution">
    <text evidence="2">The sequence shown here is derived from an EMBL/GenBank/DDBJ whole genome shotgun (WGS) entry which is preliminary data.</text>
</comment>
<evidence type="ECO:0000313" key="2">
    <source>
        <dbReference type="EMBL" id="MCE8052202.1"/>
    </source>
</evidence>
<reference evidence="2" key="1">
    <citation type="submission" date="2020-05" db="EMBL/GenBank/DDBJ databases">
        <authorList>
            <person name="Wang L."/>
            <person name="Shao Z."/>
        </authorList>
    </citation>
    <scope>NUCLEOTIDE SEQUENCE</scope>
    <source>
        <strain evidence="2">MCCC 1A05776</strain>
    </source>
</reference>
<gene>
    <name evidence="2" type="ORF">HOP61_12905</name>
</gene>
<protein>
    <submittedName>
        <fullName evidence="2">Uncharacterized protein</fullName>
    </submittedName>
</protein>
<dbReference type="AlphaFoldDB" id="A0AAW4YW16"/>
<dbReference type="EMBL" id="JABFTS010000004">
    <property type="protein sequence ID" value="MCE8052202.1"/>
    <property type="molecule type" value="Genomic_DNA"/>
</dbReference>
<evidence type="ECO:0000256" key="1">
    <source>
        <dbReference type="SAM" id="Phobius"/>
    </source>
</evidence>
<name>A0AAW4YW16_9GAMM</name>
<reference evidence="2" key="2">
    <citation type="journal article" date="2021" name="Front. Microbiol.">
        <title>Aerobic Denitrification and Heterotrophic Sulfur Oxidation in the Genus Halomonas Revealed by Six Novel Species Characterizations and Genome-Based Analysis.</title>
        <authorList>
            <person name="Wang L."/>
            <person name="Shao Z."/>
        </authorList>
    </citation>
    <scope>NUCLEOTIDE SEQUENCE</scope>
    <source>
        <strain evidence="2">MCCC 1A05776</strain>
    </source>
</reference>
<dbReference type="RefSeq" id="WP_191222924.1">
    <property type="nucleotide sequence ID" value="NZ_JAAQTN010000003.1"/>
</dbReference>